<dbReference type="EMBL" id="JACICA010000002">
    <property type="protein sequence ID" value="MBB3702250.1"/>
    <property type="molecule type" value="Genomic_DNA"/>
</dbReference>
<feature type="transmembrane region" description="Helical" evidence="1">
    <location>
        <begin position="53"/>
        <end position="76"/>
    </location>
</feature>
<feature type="transmembrane region" description="Helical" evidence="1">
    <location>
        <begin position="88"/>
        <end position="104"/>
    </location>
</feature>
<reference evidence="2 3" key="1">
    <citation type="submission" date="2020-08" db="EMBL/GenBank/DDBJ databases">
        <title>Genomic Encyclopedia of Type Strains, Phase IV (KMG-IV): sequencing the most valuable type-strain genomes for metagenomic binning, comparative biology and taxonomic classification.</title>
        <authorList>
            <person name="Goeker M."/>
        </authorList>
    </citation>
    <scope>NUCLEOTIDE SEQUENCE [LARGE SCALE GENOMIC DNA]</scope>
    <source>
        <strain evidence="2 3">DSM 22548</strain>
    </source>
</reference>
<accession>A0A7W5Y159</accession>
<evidence type="ECO:0000256" key="1">
    <source>
        <dbReference type="SAM" id="Phobius"/>
    </source>
</evidence>
<keyword evidence="1" id="KW-0812">Transmembrane</keyword>
<proteinExistence type="predicted"/>
<comment type="caution">
    <text evidence="2">The sequence shown here is derived from an EMBL/GenBank/DDBJ whole genome shotgun (WGS) entry which is preliminary data.</text>
</comment>
<protein>
    <submittedName>
        <fullName evidence="2">Uncharacterized protein</fullName>
    </submittedName>
</protein>
<keyword evidence="1" id="KW-1133">Transmembrane helix</keyword>
<sequence length="113" mass="13254">MKLKMENLPHLYQFSPTFWWDRFEKMEKKASVSIVFHSFSFIFGRIFSKMRPYLSVCFLIVSAGFLILLADSLIVLADAIRIFAFRKVELLALSILCAVLWRLWEGKSENILD</sequence>
<evidence type="ECO:0000313" key="2">
    <source>
        <dbReference type="EMBL" id="MBB3702250.1"/>
    </source>
</evidence>
<dbReference type="Proteomes" id="UP000541425">
    <property type="component" value="Unassembled WGS sequence"/>
</dbReference>
<evidence type="ECO:0000313" key="3">
    <source>
        <dbReference type="Proteomes" id="UP000541425"/>
    </source>
</evidence>
<organism evidence="2 3">
    <name type="scientific">Alloprevotella rava</name>
    <dbReference type="NCBI Taxonomy" id="671218"/>
    <lineage>
        <taxon>Bacteria</taxon>
        <taxon>Pseudomonadati</taxon>
        <taxon>Bacteroidota</taxon>
        <taxon>Bacteroidia</taxon>
        <taxon>Bacteroidales</taxon>
        <taxon>Prevotellaceae</taxon>
        <taxon>Alloprevotella</taxon>
    </lineage>
</organism>
<name>A0A7W5Y159_9BACT</name>
<dbReference type="AlphaFoldDB" id="A0A7W5Y159"/>
<keyword evidence="1" id="KW-0472">Membrane</keyword>
<gene>
    <name evidence="2" type="ORF">FHS60_000703</name>
</gene>